<feature type="non-terminal residue" evidence="2">
    <location>
        <position position="116"/>
    </location>
</feature>
<accession>A0A2H0X7B2</accession>
<proteinExistence type="predicted"/>
<gene>
    <name evidence="2" type="ORF">COT52_01885</name>
</gene>
<keyword evidence="1" id="KW-0472">Membrane</keyword>
<name>A0A2H0X7B2_UNCKA</name>
<feature type="transmembrane region" description="Helical" evidence="1">
    <location>
        <begin position="44"/>
        <end position="63"/>
    </location>
</feature>
<dbReference type="AlphaFoldDB" id="A0A2H0X7B2"/>
<comment type="caution">
    <text evidence="2">The sequence shown here is derived from an EMBL/GenBank/DDBJ whole genome shotgun (WGS) entry which is preliminary data.</text>
</comment>
<feature type="transmembrane region" description="Helical" evidence="1">
    <location>
        <begin position="12"/>
        <end position="32"/>
    </location>
</feature>
<sequence length="116" mass="13488">MLNSLLFTNLLYIIFAYFVFSVLGLALWPLMFRFFPSFGDRGWGVAKILGWALAGWMVWFLGSLKIVPFSEYSCWASVFLLGVFAWWPGGKELKKTLKEEPAIWRRVILQEVIFLL</sequence>
<dbReference type="Proteomes" id="UP000231414">
    <property type="component" value="Unassembled WGS sequence"/>
</dbReference>
<evidence type="ECO:0000313" key="3">
    <source>
        <dbReference type="Proteomes" id="UP000231414"/>
    </source>
</evidence>
<organism evidence="2 3">
    <name type="scientific">candidate division WWE3 bacterium CG08_land_8_20_14_0_20_43_13</name>
    <dbReference type="NCBI Taxonomy" id="1975087"/>
    <lineage>
        <taxon>Bacteria</taxon>
        <taxon>Katanobacteria</taxon>
    </lineage>
</organism>
<evidence type="ECO:0000256" key="1">
    <source>
        <dbReference type="SAM" id="Phobius"/>
    </source>
</evidence>
<dbReference type="EMBL" id="PEYW01000028">
    <property type="protein sequence ID" value="PIS20816.1"/>
    <property type="molecule type" value="Genomic_DNA"/>
</dbReference>
<protein>
    <submittedName>
        <fullName evidence="2">Uncharacterized protein</fullName>
    </submittedName>
</protein>
<reference evidence="3" key="1">
    <citation type="submission" date="2017-09" db="EMBL/GenBank/DDBJ databases">
        <title>Depth-based differentiation of microbial function through sediment-hosted aquifers and enrichment of novel symbionts in the deep terrestrial subsurface.</title>
        <authorList>
            <person name="Probst A.J."/>
            <person name="Ladd B."/>
            <person name="Jarett J.K."/>
            <person name="Geller-Mcgrath D.E."/>
            <person name="Sieber C.M.K."/>
            <person name="Emerson J.B."/>
            <person name="Anantharaman K."/>
            <person name="Thomas B.C."/>
            <person name="Malmstrom R."/>
            <person name="Stieglmeier M."/>
            <person name="Klingl A."/>
            <person name="Woyke T."/>
            <person name="Ryan C.M."/>
            <person name="Banfield J.F."/>
        </authorList>
    </citation>
    <scope>NUCLEOTIDE SEQUENCE [LARGE SCALE GENOMIC DNA]</scope>
</reference>
<keyword evidence="1" id="KW-0812">Transmembrane</keyword>
<feature type="transmembrane region" description="Helical" evidence="1">
    <location>
        <begin position="69"/>
        <end position="87"/>
    </location>
</feature>
<keyword evidence="1" id="KW-1133">Transmembrane helix</keyword>
<evidence type="ECO:0000313" key="2">
    <source>
        <dbReference type="EMBL" id="PIS20816.1"/>
    </source>
</evidence>